<name>A0AA39C485_9HYME</name>
<dbReference type="AlphaFoldDB" id="A0AA39C485"/>
<evidence type="ECO:0008006" key="3">
    <source>
        <dbReference type="Google" id="ProtNLM"/>
    </source>
</evidence>
<reference evidence="1" key="1">
    <citation type="journal article" date="2023" name="bioRxiv">
        <title>Scaffold-level genome assemblies of two parasitoid biocontrol wasps reveal the parthenogenesis mechanism and an associated novel virus.</title>
        <authorList>
            <person name="Inwood S."/>
            <person name="Skelly J."/>
            <person name="Guhlin J."/>
            <person name="Harrop T."/>
            <person name="Goldson S."/>
            <person name="Dearden P."/>
        </authorList>
    </citation>
    <scope>NUCLEOTIDE SEQUENCE</scope>
    <source>
        <strain evidence="1">Irish</strain>
        <tissue evidence="1">Whole body</tissue>
    </source>
</reference>
<evidence type="ECO:0000313" key="1">
    <source>
        <dbReference type="EMBL" id="KAK0157631.1"/>
    </source>
</evidence>
<dbReference type="GO" id="GO:0006509">
    <property type="term" value="P:membrane protein ectodomain proteolysis"/>
    <property type="evidence" value="ECO:0007669"/>
    <property type="project" value="TreeGrafter"/>
</dbReference>
<dbReference type="SUPFAM" id="SSF55486">
    <property type="entry name" value="Metalloproteases ('zincins'), catalytic domain"/>
    <property type="match status" value="1"/>
</dbReference>
<dbReference type="Gene3D" id="3.40.390.10">
    <property type="entry name" value="Collagenase (Catalytic Domain)"/>
    <property type="match status" value="1"/>
</dbReference>
<organism evidence="1 2">
    <name type="scientific">Microctonus aethiopoides</name>
    <dbReference type="NCBI Taxonomy" id="144406"/>
    <lineage>
        <taxon>Eukaryota</taxon>
        <taxon>Metazoa</taxon>
        <taxon>Ecdysozoa</taxon>
        <taxon>Arthropoda</taxon>
        <taxon>Hexapoda</taxon>
        <taxon>Insecta</taxon>
        <taxon>Pterygota</taxon>
        <taxon>Neoptera</taxon>
        <taxon>Endopterygota</taxon>
        <taxon>Hymenoptera</taxon>
        <taxon>Apocrita</taxon>
        <taxon>Ichneumonoidea</taxon>
        <taxon>Braconidae</taxon>
        <taxon>Euphorinae</taxon>
        <taxon>Microctonus</taxon>
    </lineage>
</organism>
<keyword evidence="2" id="KW-1185">Reference proteome</keyword>
<dbReference type="InterPro" id="IPR024079">
    <property type="entry name" value="MetalloPept_cat_dom_sf"/>
</dbReference>
<accession>A0AA39C485</accession>
<dbReference type="PANTHER" id="PTHR11905:SF249">
    <property type="entry name" value="SOL NARAE, ISOFORM C"/>
    <property type="match status" value="1"/>
</dbReference>
<gene>
    <name evidence="1" type="ORF">PV328_011344</name>
</gene>
<comment type="caution">
    <text evidence="1">The sequence shown here is derived from an EMBL/GenBank/DDBJ whole genome shotgun (WGS) entry which is preliminary data.</text>
</comment>
<protein>
    <recommendedName>
        <fullName evidence="3">Peptidase M12B domain-containing protein</fullName>
    </recommendedName>
</protein>
<dbReference type="GO" id="GO:0008237">
    <property type="term" value="F:metallopeptidase activity"/>
    <property type="evidence" value="ECO:0007669"/>
    <property type="project" value="InterPro"/>
</dbReference>
<proteinExistence type="predicted"/>
<evidence type="ECO:0000313" key="2">
    <source>
        <dbReference type="Proteomes" id="UP001168990"/>
    </source>
</evidence>
<dbReference type="EMBL" id="JAQQBS010001425">
    <property type="protein sequence ID" value="KAK0157631.1"/>
    <property type="molecule type" value="Genomic_DNA"/>
</dbReference>
<dbReference type="Proteomes" id="UP001168990">
    <property type="component" value="Unassembled WGS sequence"/>
</dbReference>
<sequence length="489" mass="56950">MTSNNITTDGISRKLRNIHEQDFQILTLKLKINGKSKIINLTPTSQLLANEHLPVWISSKRGDKLRKLHDIMANDVGKFTMYHDYCTKSAVIHFHKRGELDGIVDIKYKIEGLPIDKLHEEHVISSGIFDVLKIKKYFRKHSKKTVCTPEFQADESLKLEIYPELLVAISHDMYQAIEKKSVLPHGVKTISHVLTVYNIVDMLFRFVKSAEISLNIAGIVIEGNEDHWGFLSEAYSGPNIDSKKLHRLISKYFRKMDNVYIRRHSYDYVAYNTRKQLWSSKYTPILGTATFSGFRPMFLNHELYFRKNLAVIDSNSYDHYPVIAHELAHIFNAEHDRSVNWFFTRLCDRSIMAAMDCFSKYSLKWTAPVEKNFQKFFNSPAHCILRNEPQSLHPPNPRRILTGLQQCQCYGYDFYVQSDNECSDNLACMNKEWEFEMDLPYTMDGTPCEHDSENVCWKEQCVKSMEKGHISNTKKRNHVISSVNHDEFI</sequence>
<dbReference type="PANTHER" id="PTHR11905">
    <property type="entry name" value="ADAM A DISINTEGRIN AND METALLOPROTEASE DOMAIN"/>
    <property type="match status" value="1"/>
</dbReference>
<reference evidence="1" key="2">
    <citation type="submission" date="2023-03" db="EMBL/GenBank/DDBJ databases">
        <authorList>
            <person name="Inwood S.N."/>
            <person name="Skelly J.G."/>
            <person name="Guhlin J."/>
            <person name="Harrop T.W.R."/>
            <person name="Goldson S.G."/>
            <person name="Dearden P.K."/>
        </authorList>
    </citation>
    <scope>NUCLEOTIDE SEQUENCE</scope>
    <source>
        <strain evidence="1">Irish</strain>
        <tissue evidence="1">Whole body</tissue>
    </source>
</reference>